<feature type="region of interest" description="Disordered" evidence="10">
    <location>
        <begin position="456"/>
        <end position="477"/>
    </location>
</feature>
<dbReference type="GO" id="GO:0009431">
    <property type="term" value="C:bacterial-type flagellum basal body, MS ring"/>
    <property type="evidence" value="ECO:0007669"/>
    <property type="project" value="InterPro"/>
</dbReference>
<feature type="transmembrane region" description="Helical" evidence="11">
    <location>
        <begin position="419"/>
        <end position="441"/>
    </location>
</feature>
<dbReference type="GO" id="GO:0005886">
    <property type="term" value="C:plasma membrane"/>
    <property type="evidence" value="ECO:0007669"/>
    <property type="project" value="UniProtKB-SubCell"/>
</dbReference>
<comment type="function">
    <text evidence="9">The M ring may be actively involved in energy transduction.</text>
</comment>
<evidence type="ECO:0000256" key="2">
    <source>
        <dbReference type="ARBA" id="ARBA00004651"/>
    </source>
</evidence>
<keyword evidence="4" id="KW-1003">Cell membrane</keyword>
<comment type="subcellular location">
    <subcellularLocation>
        <location evidence="1 9">Bacterial flagellum basal body</location>
    </subcellularLocation>
    <subcellularLocation>
        <location evidence="2">Cell membrane</location>
        <topology evidence="2">Multi-pass membrane protein</topology>
    </subcellularLocation>
</comment>
<dbReference type="EMBL" id="QWGB01000005">
    <property type="protein sequence ID" value="RIJ23719.1"/>
    <property type="molecule type" value="Genomic_DNA"/>
</dbReference>
<sequence length="506" mass="53943">MKFLETLRSLPPSRQLALAAAVLGVIFAMVFLVQGAISEPKSLLYSKMEPATAGEIIEELEQRGVDYELRGDSIFIAQSQRDQVRYALARQGLPQQSVKGYELLDDVNGFSVTSEMYNAAYWRAKEGELTRTILAIDGVSAARVHIGASLGSGFARSQAPQTASVTLSTAHDLSPGQAEAIQYMVALAVAGLAPEDVAVIDPIKGVVAGPNVAKSSQPSIAADNQATMVEDKVMRLIEARVGAGNARVSVSVDVNRQRQTISERTVDPDSRIVRSRTTNDVSETSAGTSGALSAASNLPQGTGAGEGNSSTMRNSTESINYEFNERRTETELLPGQVERISIAVLLNEDALLQEGLDPAAAQAAAREILNDFEQLILSGAGLNTARGDTLTVELMPFQVAEVAEMVTAPGMVETLVQNYFWSGLQAVLLGLVVIVLGLGVVRPLLSQKKLETAALEGPAPNGAENAGDESPDPFVYLSDYTRERPDEAVALLQSWLSEDRKAAVNE</sequence>
<dbReference type="OrthoDB" id="9807026at2"/>
<proteinExistence type="inferred from homology"/>
<organism evidence="14 15">
    <name type="scientific">Henriciella barbarensis</name>
    <dbReference type="NCBI Taxonomy" id="86342"/>
    <lineage>
        <taxon>Bacteria</taxon>
        <taxon>Pseudomonadati</taxon>
        <taxon>Pseudomonadota</taxon>
        <taxon>Alphaproteobacteria</taxon>
        <taxon>Hyphomonadales</taxon>
        <taxon>Hyphomonadaceae</taxon>
        <taxon>Henriciella</taxon>
    </lineage>
</organism>
<dbReference type="PIRSF" id="PIRSF004862">
    <property type="entry name" value="FliF"/>
    <property type="match status" value="1"/>
</dbReference>
<gene>
    <name evidence="14" type="primary">fliF</name>
    <name evidence="14" type="ORF">D1224_05515</name>
</gene>
<evidence type="ECO:0000256" key="7">
    <source>
        <dbReference type="ARBA" id="ARBA00023136"/>
    </source>
</evidence>
<keyword evidence="7 11" id="KW-0472">Membrane</keyword>
<evidence type="ECO:0000313" key="14">
    <source>
        <dbReference type="EMBL" id="RIJ23719.1"/>
    </source>
</evidence>
<keyword evidence="5 11" id="KW-0812">Transmembrane</keyword>
<dbReference type="InterPro" id="IPR000067">
    <property type="entry name" value="FlgMring_FliF"/>
</dbReference>
<dbReference type="AlphaFoldDB" id="A0A399R2F1"/>
<dbReference type="GO" id="GO:0003774">
    <property type="term" value="F:cytoskeletal motor activity"/>
    <property type="evidence" value="ECO:0007669"/>
    <property type="project" value="InterPro"/>
</dbReference>
<feature type="compositionally biased region" description="Low complexity" evidence="10">
    <location>
        <begin position="284"/>
        <end position="296"/>
    </location>
</feature>
<dbReference type="RefSeq" id="WP_119378909.1">
    <property type="nucleotide sequence ID" value="NZ_QWGB01000005.1"/>
</dbReference>
<keyword evidence="15" id="KW-1185">Reference proteome</keyword>
<evidence type="ECO:0000256" key="9">
    <source>
        <dbReference type="PIRNR" id="PIRNR004862"/>
    </source>
</evidence>
<dbReference type="PRINTS" id="PR01009">
    <property type="entry name" value="FLGMRINGFLIF"/>
</dbReference>
<reference evidence="14 15" key="1">
    <citation type="submission" date="2018-08" db="EMBL/GenBank/DDBJ databases">
        <title>Henriciella mobilis sp. nov., isolated from seawater.</title>
        <authorList>
            <person name="Cheng H."/>
            <person name="Wu Y.-H."/>
            <person name="Xu X.-W."/>
            <person name="Guo L.-L."/>
        </authorList>
    </citation>
    <scope>NUCLEOTIDE SEQUENCE [LARGE SCALE GENOMIC DNA]</scope>
    <source>
        <strain evidence="14 15">CCUG66934</strain>
    </source>
</reference>
<evidence type="ECO:0000313" key="15">
    <source>
        <dbReference type="Proteomes" id="UP000265431"/>
    </source>
</evidence>
<dbReference type="NCBIfam" id="TIGR00206">
    <property type="entry name" value="fliF"/>
    <property type="match status" value="1"/>
</dbReference>
<feature type="domain" description="Flagellar M-ring N-terminal" evidence="12">
    <location>
        <begin position="42"/>
        <end position="201"/>
    </location>
</feature>
<accession>A0A399R2F1</accession>
<evidence type="ECO:0000256" key="5">
    <source>
        <dbReference type="ARBA" id="ARBA00022692"/>
    </source>
</evidence>
<feature type="domain" description="Flagellar M-ring C-terminal" evidence="13">
    <location>
        <begin position="239"/>
        <end position="397"/>
    </location>
</feature>
<evidence type="ECO:0000256" key="6">
    <source>
        <dbReference type="ARBA" id="ARBA00022989"/>
    </source>
</evidence>
<evidence type="ECO:0000256" key="11">
    <source>
        <dbReference type="SAM" id="Phobius"/>
    </source>
</evidence>
<evidence type="ECO:0000256" key="4">
    <source>
        <dbReference type="ARBA" id="ARBA00022475"/>
    </source>
</evidence>
<comment type="similarity">
    <text evidence="3 9">Belongs to the FliF family.</text>
</comment>
<evidence type="ECO:0000259" key="12">
    <source>
        <dbReference type="Pfam" id="PF01514"/>
    </source>
</evidence>
<dbReference type="Proteomes" id="UP000265431">
    <property type="component" value="Unassembled WGS sequence"/>
</dbReference>
<keyword evidence="14" id="KW-0969">Cilium</keyword>
<protein>
    <recommendedName>
        <fullName evidence="9">Flagellar M-ring protein</fullName>
    </recommendedName>
</protein>
<dbReference type="InterPro" id="IPR013556">
    <property type="entry name" value="Flag_M-ring_C"/>
</dbReference>
<dbReference type="InterPro" id="IPR043427">
    <property type="entry name" value="YscJ/FliF"/>
</dbReference>
<keyword evidence="14" id="KW-0282">Flagellum</keyword>
<evidence type="ECO:0000256" key="3">
    <source>
        <dbReference type="ARBA" id="ARBA00007971"/>
    </source>
</evidence>
<dbReference type="PANTHER" id="PTHR30046:SF0">
    <property type="entry name" value="FLAGELLAR M-RING PROTEIN"/>
    <property type="match status" value="1"/>
</dbReference>
<evidence type="ECO:0000256" key="10">
    <source>
        <dbReference type="SAM" id="MobiDB-lite"/>
    </source>
</evidence>
<evidence type="ECO:0000256" key="1">
    <source>
        <dbReference type="ARBA" id="ARBA00004117"/>
    </source>
</evidence>
<dbReference type="InterPro" id="IPR045851">
    <property type="entry name" value="AMP-bd_C_sf"/>
</dbReference>
<dbReference type="InterPro" id="IPR006182">
    <property type="entry name" value="FliF_N_dom"/>
</dbReference>
<evidence type="ECO:0000256" key="8">
    <source>
        <dbReference type="ARBA" id="ARBA00023143"/>
    </source>
</evidence>
<dbReference type="Gene3D" id="3.30.300.30">
    <property type="match status" value="1"/>
</dbReference>
<keyword evidence="6 11" id="KW-1133">Transmembrane helix</keyword>
<dbReference type="GO" id="GO:0071973">
    <property type="term" value="P:bacterial-type flagellum-dependent cell motility"/>
    <property type="evidence" value="ECO:0007669"/>
    <property type="project" value="InterPro"/>
</dbReference>
<keyword evidence="14" id="KW-0966">Cell projection</keyword>
<dbReference type="Pfam" id="PF01514">
    <property type="entry name" value="YscJ_FliF"/>
    <property type="match status" value="1"/>
</dbReference>
<comment type="caution">
    <text evidence="14">The sequence shown here is derived from an EMBL/GenBank/DDBJ whole genome shotgun (WGS) entry which is preliminary data.</text>
</comment>
<dbReference type="PANTHER" id="PTHR30046">
    <property type="entry name" value="FLAGELLAR M-RING PROTEIN"/>
    <property type="match status" value="1"/>
</dbReference>
<feature type="region of interest" description="Disordered" evidence="10">
    <location>
        <begin position="262"/>
        <end position="314"/>
    </location>
</feature>
<evidence type="ECO:0000259" key="13">
    <source>
        <dbReference type="Pfam" id="PF08345"/>
    </source>
</evidence>
<name>A0A399R2F1_9PROT</name>
<keyword evidence="8 9" id="KW-0975">Bacterial flagellum</keyword>
<dbReference type="Pfam" id="PF08345">
    <property type="entry name" value="YscJ_FliF_C"/>
    <property type="match status" value="1"/>
</dbReference>